<proteinExistence type="predicted"/>
<organism evidence="1 2">
    <name type="scientific">Papaver atlanticum</name>
    <dbReference type="NCBI Taxonomy" id="357466"/>
    <lineage>
        <taxon>Eukaryota</taxon>
        <taxon>Viridiplantae</taxon>
        <taxon>Streptophyta</taxon>
        <taxon>Embryophyta</taxon>
        <taxon>Tracheophyta</taxon>
        <taxon>Spermatophyta</taxon>
        <taxon>Magnoliopsida</taxon>
        <taxon>Ranunculales</taxon>
        <taxon>Papaveraceae</taxon>
        <taxon>Papaveroideae</taxon>
        <taxon>Papaver</taxon>
    </lineage>
</organism>
<reference evidence="1" key="1">
    <citation type="submission" date="2022-04" db="EMBL/GenBank/DDBJ databases">
        <title>A functionally conserved STORR gene fusion in Papaver species that diverged 16.8 million years ago.</title>
        <authorList>
            <person name="Catania T."/>
        </authorList>
    </citation>
    <scope>NUCLEOTIDE SEQUENCE</scope>
    <source>
        <strain evidence="1">S-188037</strain>
    </source>
</reference>
<dbReference type="Proteomes" id="UP001202328">
    <property type="component" value="Unassembled WGS sequence"/>
</dbReference>
<name>A0AAD4T1H3_9MAGN</name>
<keyword evidence="2" id="KW-1185">Reference proteome</keyword>
<evidence type="ECO:0000313" key="1">
    <source>
        <dbReference type="EMBL" id="KAI3931766.1"/>
    </source>
</evidence>
<sequence>MRSYCNFFLESRKGEFLFRTVVFHPHSFSREILDFQSGEFLNVKSLEEWRNGSQQDTIVMKGSGVLMEYKGEMGQLRVD</sequence>
<dbReference type="AlphaFoldDB" id="A0AAD4T1H3"/>
<comment type="caution">
    <text evidence="1">The sequence shown here is derived from an EMBL/GenBank/DDBJ whole genome shotgun (WGS) entry which is preliminary data.</text>
</comment>
<evidence type="ECO:0000313" key="2">
    <source>
        <dbReference type="Proteomes" id="UP001202328"/>
    </source>
</evidence>
<accession>A0AAD4T1H3</accession>
<dbReference type="EMBL" id="JAJJMB010007130">
    <property type="protein sequence ID" value="KAI3931766.1"/>
    <property type="molecule type" value="Genomic_DNA"/>
</dbReference>
<protein>
    <submittedName>
        <fullName evidence="1">Uncharacterized protein</fullName>
    </submittedName>
</protein>
<gene>
    <name evidence="1" type="ORF">MKW98_012176</name>
</gene>